<evidence type="ECO:0000313" key="1">
    <source>
        <dbReference type="EMBL" id="KAF2837767.1"/>
    </source>
</evidence>
<protein>
    <submittedName>
        <fullName evidence="1">Uncharacterized protein</fullName>
    </submittedName>
</protein>
<dbReference type="AlphaFoldDB" id="A0A9P4S7Z9"/>
<evidence type="ECO:0000313" key="2">
    <source>
        <dbReference type="Proteomes" id="UP000799429"/>
    </source>
</evidence>
<comment type="caution">
    <text evidence="1">The sequence shown here is derived from an EMBL/GenBank/DDBJ whole genome shotgun (WGS) entry which is preliminary data.</text>
</comment>
<organism evidence="1 2">
    <name type="scientific">Patellaria atrata CBS 101060</name>
    <dbReference type="NCBI Taxonomy" id="1346257"/>
    <lineage>
        <taxon>Eukaryota</taxon>
        <taxon>Fungi</taxon>
        <taxon>Dikarya</taxon>
        <taxon>Ascomycota</taxon>
        <taxon>Pezizomycotina</taxon>
        <taxon>Dothideomycetes</taxon>
        <taxon>Dothideomycetes incertae sedis</taxon>
        <taxon>Patellariales</taxon>
        <taxon>Patellariaceae</taxon>
        <taxon>Patellaria</taxon>
    </lineage>
</organism>
<dbReference type="OrthoDB" id="3526561at2759"/>
<gene>
    <name evidence="1" type="ORF">M501DRAFT_1017548</name>
</gene>
<name>A0A9P4S7Z9_9PEZI</name>
<reference evidence="1" key="1">
    <citation type="journal article" date="2020" name="Stud. Mycol.">
        <title>101 Dothideomycetes genomes: a test case for predicting lifestyles and emergence of pathogens.</title>
        <authorList>
            <person name="Haridas S."/>
            <person name="Albert R."/>
            <person name="Binder M."/>
            <person name="Bloem J."/>
            <person name="Labutti K."/>
            <person name="Salamov A."/>
            <person name="Andreopoulos B."/>
            <person name="Baker S."/>
            <person name="Barry K."/>
            <person name="Bills G."/>
            <person name="Bluhm B."/>
            <person name="Cannon C."/>
            <person name="Castanera R."/>
            <person name="Culley D."/>
            <person name="Daum C."/>
            <person name="Ezra D."/>
            <person name="Gonzalez J."/>
            <person name="Henrissat B."/>
            <person name="Kuo A."/>
            <person name="Liang C."/>
            <person name="Lipzen A."/>
            <person name="Lutzoni F."/>
            <person name="Magnuson J."/>
            <person name="Mondo S."/>
            <person name="Nolan M."/>
            <person name="Ohm R."/>
            <person name="Pangilinan J."/>
            <person name="Park H.-J."/>
            <person name="Ramirez L."/>
            <person name="Alfaro M."/>
            <person name="Sun H."/>
            <person name="Tritt A."/>
            <person name="Yoshinaga Y."/>
            <person name="Zwiers L.-H."/>
            <person name="Turgeon B."/>
            <person name="Goodwin S."/>
            <person name="Spatafora J."/>
            <person name="Crous P."/>
            <person name="Grigoriev I."/>
        </authorList>
    </citation>
    <scope>NUCLEOTIDE SEQUENCE</scope>
    <source>
        <strain evidence="1">CBS 101060</strain>
    </source>
</reference>
<keyword evidence="2" id="KW-1185">Reference proteome</keyword>
<dbReference type="EMBL" id="MU006098">
    <property type="protein sequence ID" value="KAF2837767.1"/>
    <property type="molecule type" value="Genomic_DNA"/>
</dbReference>
<dbReference type="Proteomes" id="UP000799429">
    <property type="component" value="Unassembled WGS sequence"/>
</dbReference>
<accession>A0A9P4S7Z9</accession>
<sequence>MASQGQTKYIRISNTPDLELTTRRIDLAARGIDLLTAFTELTTSSSPVTRAAIEVGQWLGREKLNRNQLQFCLEKARGLVIPNANGNKFYDLVWTGISSHTVLPLLTQPSGALGRLLVNDPHLCWMTSTIAGLFQYHSERYVSDTVTAMILQANALDGTKLSEYQLAWHPVRIQLKPVVDKIVSSVWFNIVNSGNSNIKLPEEITTICPRGHYLESDSLGQIIESLRSAKPRVIVQSVLLLNDVILWLILHFNGHLRVVVSGNIVYDQALGPEQREIEVRIKKPCDGEIPCQDEKEKLRYEIMEDIAGQYNEFLTGEYSSRQEPEPRVRQQLYCLQKGQTMVGVDKKTEMNILTRCTAQEIVKWILALPINRVQSSNEISFRVDLEGQTSTHGSDETVATLLKNTPSMVNMHWGSTLAGKVKVIFSEPALDLDMGTDINSDSDLMPYGVEDDVEVGPESILQYFPILKDLLHSVKADCRCLSCKRNPASSKNTPLKHGCLQYFAFTNVMALVAHGIADGFGADSVSSIISSSIDPYGTHKLLLHLVQYQEVNWQEWFKVAACVYLGCSEDAFEPPVDFKTRQSPTESFEDVQHFSSTLVAVQYGNLAVVAPWLDIAQPHDIQGSFAFVTANGKLSVVTNPSGSNPRSCGIQEEFAIIETQKTEEVTEYTSSYSRFMKHFSRRGEEVSIETDDSTLTSDVILVPSGGYHYKLLLRVLCPSHSRFIDPTKAMLKKCETIPVTTCNHLEKKSDLIVPSLVNLALYSFDEIVGIWPQDYPMQADHIKFIEAERRAGSTKLAKQPIPVFNSKKSALQRFVHVTNILDTHTKYNVALALAEDGEVLVNHGGACMQCAVQQALDCEQPLNGVETVNQARWLINTTGRLKHAELIEFRKPSNKRKLKE</sequence>
<proteinExistence type="predicted"/>